<dbReference type="eggNOG" id="KOG0569">
    <property type="taxonomic scope" value="Eukaryota"/>
</dbReference>
<dbReference type="GO" id="GO:0015149">
    <property type="term" value="F:hexose transmembrane transporter activity"/>
    <property type="evidence" value="ECO:0007669"/>
    <property type="project" value="TreeGrafter"/>
</dbReference>
<dbReference type="AlphaFoldDB" id="T1KC87"/>
<proteinExistence type="predicted"/>
<reference evidence="8" key="2">
    <citation type="submission" date="2015-06" db="UniProtKB">
        <authorList>
            <consortium name="EnsemblMetazoa"/>
        </authorList>
    </citation>
    <scope>IDENTIFICATION</scope>
</reference>
<keyword evidence="9" id="KW-1185">Reference proteome</keyword>
<dbReference type="EMBL" id="CAEY01001958">
    <property type="status" value="NOT_ANNOTATED_CDS"/>
    <property type="molecule type" value="Genomic_DNA"/>
</dbReference>
<feature type="transmembrane region" description="Helical" evidence="6">
    <location>
        <begin position="71"/>
        <end position="95"/>
    </location>
</feature>
<evidence type="ECO:0000256" key="4">
    <source>
        <dbReference type="ARBA" id="ARBA00022989"/>
    </source>
</evidence>
<keyword evidence="2" id="KW-0813">Transport</keyword>
<evidence type="ECO:0000313" key="8">
    <source>
        <dbReference type="EnsemblMetazoa" id="tetur08g06750.1"/>
    </source>
</evidence>
<evidence type="ECO:0000256" key="6">
    <source>
        <dbReference type="SAM" id="Phobius"/>
    </source>
</evidence>
<feature type="transmembrane region" description="Helical" evidence="6">
    <location>
        <begin position="45"/>
        <end position="65"/>
    </location>
</feature>
<evidence type="ECO:0000256" key="5">
    <source>
        <dbReference type="ARBA" id="ARBA00023136"/>
    </source>
</evidence>
<dbReference type="HOGENOM" id="CLU_1919723_0_0_1"/>
<dbReference type="PANTHER" id="PTHR23503:SF8">
    <property type="entry name" value="FACILITATED GLUCOSE TRANSPORTER PROTEIN 1"/>
    <property type="match status" value="1"/>
</dbReference>
<evidence type="ECO:0000256" key="2">
    <source>
        <dbReference type="ARBA" id="ARBA00022448"/>
    </source>
</evidence>
<dbReference type="PROSITE" id="PS50850">
    <property type="entry name" value="MFS"/>
    <property type="match status" value="1"/>
</dbReference>
<accession>T1KC87</accession>
<reference evidence="9" key="1">
    <citation type="submission" date="2011-08" db="EMBL/GenBank/DDBJ databases">
        <authorList>
            <person name="Rombauts S."/>
        </authorList>
    </citation>
    <scope>NUCLEOTIDE SEQUENCE</scope>
    <source>
        <strain evidence="9">London</strain>
    </source>
</reference>
<dbReference type="Pfam" id="PF00083">
    <property type="entry name" value="Sugar_tr"/>
    <property type="match status" value="1"/>
</dbReference>
<sequence>MDSLSWAPFATVSFYMAFVFIFAMGNGPIPWMIPSELLPQSTLSVAMGIGGFSNWAANFAVGLGFPIANSWLGGSVFLIFVAFGIFEAVILYFYLPETSSNVDKTCSTEAILSYPSLPSPSTSSTSTATSSI</sequence>
<feature type="transmembrane region" description="Helical" evidence="6">
    <location>
        <begin position="6"/>
        <end position="24"/>
    </location>
</feature>
<dbReference type="InterPro" id="IPR036259">
    <property type="entry name" value="MFS_trans_sf"/>
</dbReference>
<name>T1KC87_TETUR</name>
<keyword evidence="4 6" id="KW-1133">Transmembrane helix</keyword>
<dbReference type="GO" id="GO:0016020">
    <property type="term" value="C:membrane"/>
    <property type="evidence" value="ECO:0007669"/>
    <property type="project" value="UniProtKB-SubCell"/>
</dbReference>
<evidence type="ECO:0000259" key="7">
    <source>
        <dbReference type="PROSITE" id="PS50850"/>
    </source>
</evidence>
<dbReference type="EnsemblMetazoa" id="tetur08g06750.1">
    <property type="protein sequence ID" value="tetur08g06750.1"/>
    <property type="gene ID" value="tetur08g06750"/>
</dbReference>
<dbReference type="STRING" id="32264.T1KC87"/>
<dbReference type="Gene3D" id="1.20.1250.20">
    <property type="entry name" value="MFS general substrate transporter like domains"/>
    <property type="match status" value="1"/>
</dbReference>
<evidence type="ECO:0000256" key="3">
    <source>
        <dbReference type="ARBA" id="ARBA00022692"/>
    </source>
</evidence>
<evidence type="ECO:0000256" key="1">
    <source>
        <dbReference type="ARBA" id="ARBA00004141"/>
    </source>
</evidence>
<dbReference type="PANTHER" id="PTHR23503">
    <property type="entry name" value="SOLUTE CARRIER FAMILY 2"/>
    <property type="match status" value="1"/>
</dbReference>
<dbReference type="SUPFAM" id="SSF103473">
    <property type="entry name" value="MFS general substrate transporter"/>
    <property type="match status" value="1"/>
</dbReference>
<dbReference type="InterPro" id="IPR005828">
    <property type="entry name" value="MFS_sugar_transport-like"/>
</dbReference>
<organism evidence="8 9">
    <name type="scientific">Tetranychus urticae</name>
    <name type="common">Two-spotted spider mite</name>
    <dbReference type="NCBI Taxonomy" id="32264"/>
    <lineage>
        <taxon>Eukaryota</taxon>
        <taxon>Metazoa</taxon>
        <taxon>Ecdysozoa</taxon>
        <taxon>Arthropoda</taxon>
        <taxon>Chelicerata</taxon>
        <taxon>Arachnida</taxon>
        <taxon>Acari</taxon>
        <taxon>Acariformes</taxon>
        <taxon>Trombidiformes</taxon>
        <taxon>Prostigmata</taxon>
        <taxon>Eleutherengona</taxon>
        <taxon>Raphignathae</taxon>
        <taxon>Tetranychoidea</taxon>
        <taxon>Tetranychidae</taxon>
        <taxon>Tetranychus</taxon>
    </lineage>
</organism>
<evidence type="ECO:0000313" key="9">
    <source>
        <dbReference type="Proteomes" id="UP000015104"/>
    </source>
</evidence>
<protein>
    <recommendedName>
        <fullName evidence="7">Major facilitator superfamily (MFS) profile domain-containing protein</fullName>
    </recommendedName>
</protein>
<comment type="subcellular location">
    <subcellularLocation>
        <location evidence="1">Membrane</location>
        <topology evidence="1">Multi-pass membrane protein</topology>
    </subcellularLocation>
</comment>
<dbReference type="Proteomes" id="UP000015104">
    <property type="component" value="Unassembled WGS sequence"/>
</dbReference>
<feature type="domain" description="Major facilitator superfamily (MFS) profile" evidence="7">
    <location>
        <begin position="1"/>
        <end position="99"/>
    </location>
</feature>
<keyword evidence="3 6" id="KW-0812">Transmembrane</keyword>
<keyword evidence="5 6" id="KW-0472">Membrane</keyword>
<dbReference type="InterPro" id="IPR045263">
    <property type="entry name" value="GLUT"/>
</dbReference>
<dbReference type="InterPro" id="IPR020846">
    <property type="entry name" value="MFS_dom"/>
</dbReference>